<evidence type="ECO:0000313" key="4">
    <source>
        <dbReference type="Proteomes" id="UP000609121"/>
    </source>
</evidence>
<dbReference type="EMBL" id="JACVXA010000001">
    <property type="protein sequence ID" value="MBE3636599.1"/>
    <property type="molecule type" value="Genomic_DNA"/>
</dbReference>
<dbReference type="Pfam" id="PF01266">
    <property type="entry name" value="DAO"/>
    <property type="match status" value="1"/>
</dbReference>
<keyword evidence="1" id="KW-0560">Oxidoreductase</keyword>
<proteinExistence type="predicted"/>
<dbReference type="GO" id="GO:0016491">
    <property type="term" value="F:oxidoreductase activity"/>
    <property type="evidence" value="ECO:0007669"/>
    <property type="project" value="UniProtKB-KW"/>
</dbReference>
<reference evidence="3" key="1">
    <citation type="submission" date="2020-09" db="EMBL/GenBank/DDBJ databases">
        <title>A novel bacterium of genus Mangrovicoccus, isolated from South China Sea.</title>
        <authorList>
            <person name="Huang H."/>
            <person name="Mo K."/>
            <person name="Hu Y."/>
        </authorList>
    </citation>
    <scope>NUCLEOTIDE SEQUENCE</scope>
    <source>
        <strain evidence="3">HB182678</strain>
    </source>
</reference>
<dbReference type="RefSeq" id="WP_193178787.1">
    <property type="nucleotide sequence ID" value="NZ_JACVXA010000001.1"/>
</dbReference>
<dbReference type="Proteomes" id="UP000609121">
    <property type="component" value="Unassembled WGS sequence"/>
</dbReference>
<accession>A0A8J7CSU0</accession>
<sequence length="429" mass="45936">MDILRVNDPEGELPRSWYAETAHPPGPFDPAEGEIVADVAVVGGGFTGLSAALHAARAGHSVVLIEANRIGSGASGRNGGQVGTGQRVEQPALEKLVGRDDARKLWQIGLEAVALTRALAEEAGGDAGWSPGILHADHRPRLAAESRAHADHMARHYGYELIRYLGREEIRHEVGSPGYHSGTLDMGGAHLHPLRYVFGLARLCRAAGVTIHEQSRMTAIEGTTVVTPRARIRAGTVVLGLNGYHDNALPALARRVMPINNFIAATEPLGDRAAQVIRNGHAVCDSRFVINYFRLSQDGRLLFGGGESYGYRFPSDIAAKVRRPMLQVFPQLRDVAITHAWGGTLGITMQRLPHFAELAPGVFSASGFSGHGIAMGTLAGRMLAEAVGGRRGGFELMAGLPATKFPGGVLLREPLLAAAMTWYALRDRF</sequence>
<evidence type="ECO:0000259" key="2">
    <source>
        <dbReference type="Pfam" id="PF01266"/>
    </source>
</evidence>
<dbReference type="AlphaFoldDB" id="A0A8J7CSU0"/>
<dbReference type="Gene3D" id="3.30.9.10">
    <property type="entry name" value="D-Amino Acid Oxidase, subunit A, domain 2"/>
    <property type="match status" value="1"/>
</dbReference>
<evidence type="ECO:0000313" key="3">
    <source>
        <dbReference type="EMBL" id="MBE3636599.1"/>
    </source>
</evidence>
<dbReference type="SUPFAM" id="SSF51905">
    <property type="entry name" value="FAD/NAD(P)-binding domain"/>
    <property type="match status" value="1"/>
</dbReference>
<evidence type="ECO:0000256" key="1">
    <source>
        <dbReference type="ARBA" id="ARBA00023002"/>
    </source>
</evidence>
<protein>
    <submittedName>
        <fullName evidence="3">FAD-binding oxidoreductase</fullName>
    </submittedName>
</protein>
<gene>
    <name evidence="3" type="ORF">ICN82_00100</name>
</gene>
<dbReference type="PANTHER" id="PTHR13847:SF281">
    <property type="entry name" value="FAD DEPENDENT OXIDOREDUCTASE DOMAIN-CONTAINING PROTEIN"/>
    <property type="match status" value="1"/>
</dbReference>
<dbReference type="Gene3D" id="3.50.50.60">
    <property type="entry name" value="FAD/NAD(P)-binding domain"/>
    <property type="match status" value="1"/>
</dbReference>
<comment type="caution">
    <text evidence="3">The sequence shown here is derived from an EMBL/GenBank/DDBJ whole genome shotgun (WGS) entry which is preliminary data.</text>
</comment>
<dbReference type="GO" id="GO:0005737">
    <property type="term" value="C:cytoplasm"/>
    <property type="evidence" value="ECO:0007669"/>
    <property type="project" value="TreeGrafter"/>
</dbReference>
<organism evidence="3 4">
    <name type="scientific">Mangrovicoccus algicola</name>
    <dbReference type="NCBI Taxonomy" id="2771008"/>
    <lineage>
        <taxon>Bacteria</taxon>
        <taxon>Pseudomonadati</taxon>
        <taxon>Pseudomonadota</taxon>
        <taxon>Alphaproteobacteria</taxon>
        <taxon>Rhodobacterales</taxon>
        <taxon>Paracoccaceae</taxon>
        <taxon>Mangrovicoccus</taxon>
    </lineage>
</organism>
<dbReference type="InterPro" id="IPR006076">
    <property type="entry name" value="FAD-dep_OxRdtase"/>
</dbReference>
<name>A0A8J7CSU0_9RHOB</name>
<dbReference type="PANTHER" id="PTHR13847">
    <property type="entry name" value="SARCOSINE DEHYDROGENASE-RELATED"/>
    <property type="match status" value="1"/>
</dbReference>
<feature type="domain" description="FAD dependent oxidoreductase" evidence="2">
    <location>
        <begin position="38"/>
        <end position="385"/>
    </location>
</feature>
<keyword evidence="4" id="KW-1185">Reference proteome</keyword>
<dbReference type="InterPro" id="IPR036188">
    <property type="entry name" value="FAD/NAD-bd_sf"/>
</dbReference>